<dbReference type="Gene3D" id="3.30.2310.20">
    <property type="entry name" value="RelE-like"/>
    <property type="match status" value="1"/>
</dbReference>
<dbReference type="InterPro" id="IPR007712">
    <property type="entry name" value="RelE/ParE_toxin"/>
</dbReference>
<keyword evidence="3" id="KW-1185">Reference proteome</keyword>
<proteinExistence type="predicted"/>
<accession>A0A939GLU2</accession>
<dbReference type="EMBL" id="JAFMYV010000010">
    <property type="protein sequence ID" value="MBO0938733.1"/>
    <property type="molecule type" value="Genomic_DNA"/>
</dbReference>
<dbReference type="RefSeq" id="WP_207366259.1">
    <property type="nucleotide sequence ID" value="NZ_JAFMYV010000010.1"/>
</dbReference>
<evidence type="ECO:0000313" key="2">
    <source>
        <dbReference type="EMBL" id="MBO0938733.1"/>
    </source>
</evidence>
<gene>
    <name evidence="2" type="ORF">J2I47_19435</name>
</gene>
<dbReference type="Pfam" id="PF05016">
    <property type="entry name" value="ParE_toxin"/>
    <property type="match status" value="1"/>
</dbReference>
<dbReference type="InterPro" id="IPR035093">
    <property type="entry name" value="RelE/ParE_toxin_dom_sf"/>
</dbReference>
<evidence type="ECO:0000256" key="1">
    <source>
        <dbReference type="ARBA" id="ARBA00022649"/>
    </source>
</evidence>
<keyword evidence="1" id="KW-1277">Toxin-antitoxin system</keyword>
<evidence type="ECO:0000313" key="3">
    <source>
        <dbReference type="Proteomes" id="UP000664034"/>
    </source>
</evidence>
<protein>
    <submittedName>
        <fullName evidence="2">Type II toxin-antitoxin system RelE/ParE family toxin</fullName>
    </submittedName>
</protein>
<reference evidence="2" key="1">
    <citation type="submission" date="2021-03" db="EMBL/GenBank/DDBJ databases">
        <title>Fibrella sp. HMF5335 genome sequencing and assembly.</title>
        <authorList>
            <person name="Kang H."/>
            <person name="Kim H."/>
            <person name="Bae S."/>
            <person name="Joh K."/>
        </authorList>
    </citation>
    <scope>NUCLEOTIDE SEQUENCE</scope>
    <source>
        <strain evidence="2">HMF5335</strain>
    </source>
</reference>
<name>A0A939GLU2_9BACT</name>
<organism evidence="2 3">
    <name type="scientific">Fibrella rubiginis</name>
    <dbReference type="NCBI Taxonomy" id="2817060"/>
    <lineage>
        <taxon>Bacteria</taxon>
        <taxon>Pseudomonadati</taxon>
        <taxon>Bacteroidota</taxon>
        <taxon>Cytophagia</taxon>
        <taxon>Cytophagales</taxon>
        <taxon>Spirosomataceae</taxon>
        <taxon>Fibrella</taxon>
    </lineage>
</organism>
<sequence>MEEAYEVVFSERAITKLDGIVDYLAKHWSQQTKTDFLSVVSDKIQLLSTMPYMYRASDYLSGCRECIVNRQVILYYRVNDERKQIEIITFQSSRSNK</sequence>
<dbReference type="AlphaFoldDB" id="A0A939GLU2"/>
<comment type="caution">
    <text evidence="2">The sequence shown here is derived from an EMBL/GenBank/DDBJ whole genome shotgun (WGS) entry which is preliminary data.</text>
</comment>
<dbReference type="Proteomes" id="UP000664034">
    <property type="component" value="Unassembled WGS sequence"/>
</dbReference>